<dbReference type="InterPro" id="IPR021729">
    <property type="entry name" value="DUF3298"/>
</dbReference>
<keyword evidence="1" id="KW-0732">Signal</keyword>
<dbReference type="Pfam" id="PF11738">
    <property type="entry name" value="DUF3298"/>
    <property type="match status" value="1"/>
</dbReference>
<evidence type="ECO:0000256" key="1">
    <source>
        <dbReference type="SAM" id="SignalP"/>
    </source>
</evidence>
<dbReference type="AlphaFoldDB" id="A0A921ATX8"/>
<evidence type="ECO:0000313" key="4">
    <source>
        <dbReference type="Proteomes" id="UP000698963"/>
    </source>
</evidence>
<feature type="signal peptide" evidence="1">
    <location>
        <begin position="1"/>
        <end position="21"/>
    </location>
</feature>
<sequence length="226" mass="24658">MKLVSLFLSACLLLPAGAALAAETAVSTYTELSSSVNIKASWPRTGLARADRISDETVAGKAAAFRERAEEEYPSLREIRGADTPPLEMSLKATLSGNGKTLSLLWEEYMYTGGAHGGLVLYSQNYALPGGESIGFDDLFQNREKALHLISVLSREKLLARGLSQDMVKPGTMPEVDNFSTFLLEKDGITFYFSPYQVASWADGVITVTLSLRELAGAAPHRQYWK</sequence>
<dbReference type="Gene3D" id="3.30.565.40">
    <property type="entry name" value="Fervidobacterium nodosum Rt17-B1 like"/>
    <property type="match status" value="1"/>
</dbReference>
<feature type="domain" description="DUF3298" evidence="2">
    <location>
        <begin position="137"/>
        <end position="211"/>
    </location>
</feature>
<proteinExistence type="predicted"/>
<dbReference type="Gene3D" id="3.90.640.20">
    <property type="entry name" value="Heat-shock cognate protein, ATPase"/>
    <property type="match status" value="1"/>
</dbReference>
<name>A0A921ATX8_9BACT</name>
<accession>A0A921ATX8</accession>
<reference evidence="3" key="2">
    <citation type="submission" date="2021-09" db="EMBL/GenBank/DDBJ databases">
        <authorList>
            <person name="Gilroy R."/>
        </authorList>
    </citation>
    <scope>NUCLEOTIDE SEQUENCE</scope>
    <source>
        <strain evidence="3">ChiGjej2B2-19336</strain>
    </source>
</reference>
<organism evidence="3 4">
    <name type="scientific">Mailhella massiliensis</name>
    <dbReference type="NCBI Taxonomy" id="1903261"/>
    <lineage>
        <taxon>Bacteria</taxon>
        <taxon>Pseudomonadati</taxon>
        <taxon>Thermodesulfobacteriota</taxon>
        <taxon>Desulfovibrionia</taxon>
        <taxon>Desulfovibrionales</taxon>
        <taxon>Desulfovibrionaceae</taxon>
        <taxon>Mailhella</taxon>
    </lineage>
</organism>
<dbReference type="InterPro" id="IPR037126">
    <property type="entry name" value="PdaC/RsiV-like_sf"/>
</dbReference>
<protein>
    <submittedName>
        <fullName evidence="3">DUF3298 and DUF4163 domain-containing protein</fullName>
    </submittedName>
</protein>
<gene>
    <name evidence="3" type="ORF">K8W16_00170</name>
</gene>
<comment type="caution">
    <text evidence="3">The sequence shown here is derived from an EMBL/GenBank/DDBJ whole genome shotgun (WGS) entry which is preliminary data.</text>
</comment>
<dbReference type="EMBL" id="DYZA01000004">
    <property type="protein sequence ID" value="HJD96053.1"/>
    <property type="molecule type" value="Genomic_DNA"/>
</dbReference>
<dbReference type="Proteomes" id="UP000698963">
    <property type="component" value="Unassembled WGS sequence"/>
</dbReference>
<evidence type="ECO:0000313" key="3">
    <source>
        <dbReference type="EMBL" id="HJD96053.1"/>
    </source>
</evidence>
<feature type="chain" id="PRO_5037057248" evidence="1">
    <location>
        <begin position="22"/>
        <end position="226"/>
    </location>
</feature>
<dbReference type="RefSeq" id="WP_304120116.1">
    <property type="nucleotide sequence ID" value="NZ_DYZA01000004.1"/>
</dbReference>
<reference evidence="3" key="1">
    <citation type="journal article" date="2021" name="PeerJ">
        <title>Extensive microbial diversity within the chicken gut microbiome revealed by metagenomics and culture.</title>
        <authorList>
            <person name="Gilroy R."/>
            <person name="Ravi A."/>
            <person name="Getino M."/>
            <person name="Pursley I."/>
            <person name="Horton D.L."/>
            <person name="Alikhan N.F."/>
            <person name="Baker D."/>
            <person name="Gharbi K."/>
            <person name="Hall N."/>
            <person name="Watson M."/>
            <person name="Adriaenssens E.M."/>
            <person name="Foster-Nyarko E."/>
            <person name="Jarju S."/>
            <person name="Secka A."/>
            <person name="Antonio M."/>
            <person name="Oren A."/>
            <person name="Chaudhuri R.R."/>
            <person name="La Ragione R."/>
            <person name="Hildebrand F."/>
            <person name="Pallen M.J."/>
        </authorList>
    </citation>
    <scope>NUCLEOTIDE SEQUENCE</scope>
    <source>
        <strain evidence="3">ChiGjej2B2-19336</strain>
    </source>
</reference>
<evidence type="ECO:0000259" key="2">
    <source>
        <dbReference type="Pfam" id="PF11738"/>
    </source>
</evidence>